<evidence type="ECO:0000313" key="2">
    <source>
        <dbReference type="EMBL" id="OWZ09051.1"/>
    </source>
</evidence>
<evidence type="ECO:0000256" key="1">
    <source>
        <dbReference type="SAM" id="MobiDB-lite"/>
    </source>
</evidence>
<dbReference type="Proteomes" id="UP000198211">
    <property type="component" value="Unassembled WGS sequence"/>
</dbReference>
<dbReference type="EMBL" id="NBNE01002931">
    <property type="protein sequence ID" value="OWZ09051.1"/>
    <property type="molecule type" value="Genomic_DNA"/>
</dbReference>
<gene>
    <name evidence="2" type="ORF">PHMEG_00018308</name>
</gene>
<proteinExistence type="predicted"/>
<accession>A0A225VU35</accession>
<protein>
    <submittedName>
        <fullName evidence="2">Uncharacterized protein</fullName>
    </submittedName>
</protein>
<reference evidence="3" key="1">
    <citation type="submission" date="2017-03" db="EMBL/GenBank/DDBJ databases">
        <title>Phytopthora megakarya and P. palmivora, two closely related causual agents of cacao black pod achieved similar genome size and gene model numbers by different mechanisms.</title>
        <authorList>
            <person name="Ali S."/>
            <person name="Shao J."/>
            <person name="Larry D.J."/>
            <person name="Kronmiller B."/>
            <person name="Shen D."/>
            <person name="Strem M.D."/>
            <person name="Melnick R.L."/>
            <person name="Guiltinan M.J."/>
            <person name="Tyler B.M."/>
            <person name="Meinhardt L.W."/>
            <person name="Bailey B.A."/>
        </authorList>
    </citation>
    <scope>NUCLEOTIDE SEQUENCE [LARGE SCALE GENOMIC DNA]</scope>
    <source>
        <strain evidence="3">zdho120</strain>
    </source>
</reference>
<comment type="caution">
    <text evidence="2">The sequence shown here is derived from an EMBL/GenBank/DDBJ whole genome shotgun (WGS) entry which is preliminary data.</text>
</comment>
<dbReference type="AlphaFoldDB" id="A0A225VU35"/>
<name>A0A225VU35_9STRA</name>
<keyword evidence="3" id="KW-1185">Reference proteome</keyword>
<sequence>MLSTPPDFQLTLGRRSHQLRSKHREVHSVEDTNAYLGSNSTQWPKPEKFTPWKTHQRVLGLEFDSVAETISMPVSKIGKA</sequence>
<organism evidence="2 3">
    <name type="scientific">Phytophthora megakarya</name>
    <dbReference type="NCBI Taxonomy" id="4795"/>
    <lineage>
        <taxon>Eukaryota</taxon>
        <taxon>Sar</taxon>
        <taxon>Stramenopiles</taxon>
        <taxon>Oomycota</taxon>
        <taxon>Peronosporomycetes</taxon>
        <taxon>Peronosporales</taxon>
        <taxon>Peronosporaceae</taxon>
        <taxon>Phytophthora</taxon>
    </lineage>
</organism>
<dbReference type="OrthoDB" id="126233at2759"/>
<evidence type="ECO:0000313" key="3">
    <source>
        <dbReference type="Proteomes" id="UP000198211"/>
    </source>
</evidence>
<feature type="region of interest" description="Disordered" evidence="1">
    <location>
        <begin position="19"/>
        <end position="48"/>
    </location>
</feature>